<feature type="compositionally biased region" description="Polar residues" evidence="3">
    <location>
        <begin position="189"/>
        <end position="214"/>
    </location>
</feature>
<comment type="domain">
    <text evidence="1">The C4-type zinc finger motif is necessary both for its ER three-way tubular junction localization and formation.</text>
</comment>
<dbReference type="GO" id="GO:0008270">
    <property type="term" value="F:zinc ion binding"/>
    <property type="evidence" value="ECO:0007669"/>
    <property type="project" value="UniProtKB-KW"/>
</dbReference>
<dbReference type="GO" id="GO:0098826">
    <property type="term" value="C:endoplasmic reticulum tubular network membrane"/>
    <property type="evidence" value="ECO:0007669"/>
    <property type="project" value="UniProtKB-UniRule"/>
</dbReference>
<feature type="compositionally biased region" description="Acidic residues" evidence="3">
    <location>
        <begin position="455"/>
        <end position="471"/>
    </location>
</feature>
<evidence type="ECO:0000256" key="3">
    <source>
        <dbReference type="SAM" id="MobiDB-lite"/>
    </source>
</evidence>
<feature type="compositionally biased region" description="Basic residues" evidence="3">
    <location>
        <begin position="481"/>
        <end position="493"/>
    </location>
</feature>
<dbReference type="InterPro" id="IPR040115">
    <property type="entry name" value="Lnp"/>
</dbReference>
<evidence type="ECO:0000256" key="1">
    <source>
        <dbReference type="RuleBase" id="RU367073"/>
    </source>
</evidence>
<feature type="compositionally biased region" description="Basic and acidic residues" evidence="3">
    <location>
        <begin position="506"/>
        <end position="516"/>
    </location>
</feature>
<keyword evidence="1" id="KW-0256">Endoplasmic reticulum</keyword>
<protein>
    <recommendedName>
        <fullName evidence="1">Endoplasmic reticulum junction formation protein lunapark</fullName>
    </recommendedName>
</protein>
<comment type="subcellular location">
    <subcellularLocation>
        <location evidence="1">Endoplasmic reticulum membrane</location>
        <topology evidence="1">Multi-pass membrane protein</topology>
    </subcellularLocation>
</comment>
<comment type="function">
    <text evidence="1">Plays a role in determining ER morphology.</text>
</comment>
<keyword evidence="2" id="KW-0175">Coiled coil</keyword>
<dbReference type="EMBL" id="JANBTW010000034">
    <property type="protein sequence ID" value="KAJ2677168.1"/>
    <property type="molecule type" value="Genomic_DNA"/>
</dbReference>
<keyword evidence="1" id="KW-0863">Zinc-finger</keyword>
<dbReference type="Proteomes" id="UP001151518">
    <property type="component" value="Unassembled WGS sequence"/>
</dbReference>
<dbReference type="PANTHER" id="PTHR22166:SF12">
    <property type="entry name" value="ENDOPLASMIC RETICULUM JUNCTION FORMATION PROTEIN LUNAPARK"/>
    <property type="match status" value="1"/>
</dbReference>
<feature type="region of interest" description="Disordered" evidence="3">
    <location>
        <begin position="418"/>
        <end position="528"/>
    </location>
</feature>
<feature type="region of interest" description="Disordered" evidence="3">
    <location>
        <begin position="143"/>
        <end position="216"/>
    </location>
</feature>
<accession>A0A9W8KYJ4</accession>
<comment type="caution">
    <text evidence="5">The sequence shown here is derived from an EMBL/GenBank/DDBJ whole genome shotgun (WGS) entry which is preliminary data.</text>
</comment>
<dbReference type="AlphaFoldDB" id="A0A9W8KYJ4"/>
<name>A0A9W8KYJ4_9FUNG</name>
<evidence type="ECO:0000259" key="4">
    <source>
        <dbReference type="Pfam" id="PF10058"/>
    </source>
</evidence>
<keyword evidence="1" id="KW-0812">Transmembrane</keyword>
<dbReference type="Pfam" id="PF10058">
    <property type="entry name" value="Zn_ribbon_10"/>
    <property type="match status" value="1"/>
</dbReference>
<organism evidence="5 6">
    <name type="scientific">Coemansia spiralis</name>
    <dbReference type="NCBI Taxonomy" id="417178"/>
    <lineage>
        <taxon>Eukaryota</taxon>
        <taxon>Fungi</taxon>
        <taxon>Fungi incertae sedis</taxon>
        <taxon>Zoopagomycota</taxon>
        <taxon>Kickxellomycotina</taxon>
        <taxon>Kickxellomycetes</taxon>
        <taxon>Kickxellales</taxon>
        <taxon>Kickxellaceae</taxon>
        <taxon>Coemansia</taxon>
    </lineage>
</organism>
<feature type="domain" description="Lunapark zinc ribbon" evidence="4">
    <location>
        <begin position="294"/>
        <end position="346"/>
    </location>
</feature>
<comment type="similarity">
    <text evidence="1">Belongs to the lunapark family.</text>
</comment>
<sequence length="528" mass="59004">MGIFSFFKREENYEEILSTLEQEIKRAEKVRQQAIERTDWWAHNWLFYMGIGWLAYLAGFVLYVWPDRHGAQAADFLFHLLAVIVVPFIVYYGRIFIRGIGKRVVERHNSKLRGLRRDLKDRLDELKKKTAFETTKTLIDRYSAGSKTPGKDSEDGLGMAMLQGKGGAAARLRQEEAKNRRRTMPNFGTPASQQSPSEAQTPETPSKFGSTPSSPLAAKTLQKQGQYPATSLGPVPQRIANAGVMQNAPLGVAQSGDGSQAGIVKVAPRSSSAQYAGAANVDGGAARSGASRPWLDKLVDQLVGDVGSEEDKYALICRHCYAHNGLVLEEEIEDIQYTCPKCGHFNPSVRALRTMPLNKNLQRMRPVVRQSDSFLERRQAHGSLVDSGDASDYLVSDNELEENEPSFYQSDIDDLGEDRAEKQREDDVRSVKKDKKEIVDDGGDETPQKNRTAGDGDEEKEGEEKDDVELSADEKPEQRQKKTHSTKTHKKAARSKDTSDFAFEAPTKESGAEQHTPRKRRSNKTKRI</sequence>
<dbReference type="GO" id="GO:0071788">
    <property type="term" value="P:endoplasmic reticulum tubular network maintenance"/>
    <property type="evidence" value="ECO:0007669"/>
    <property type="project" value="UniProtKB-UniRule"/>
</dbReference>
<dbReference type="GO" id="GO:1903373">
    <property type="term" value="P:positive regulation of endoplasmic reticulum tubular network organization"/>
    <property type="evidence" value="ECO:0007669"/>
    <property type="project" value="UniProtKB-UniRule"/>
</dbReference>
<reference evidence="5" key="1">
    <citation type="submission" date="2022-07" db="EMBL/GenBank/DDBJ databases">
        <title>Phylogenomic reconstructions and comparative analyses of Kickxellomycotina fungi.</title>
        <authorList>
            <person name="Reynolds N.K."/>
            <person name="Stajich J.E."/>
            <person name="Barry K."/>
            <person name="Grigoriev I.V."/>
            <person name="Crous P."/>
            <person name="Smith M.E."/>
        </authorList>
    </citation>
    <scope>NUCLEOTIDE SEQUENCE</scope>
    <source>
        <strain evidence="5">NRRL 3115</strain>
    </source>
</reference>
<gene>
    <name evidence="5" type="ORF">GGI25_003264</name>
</gene>
<keyword evidence="1" id="KW-0479">Metal-binding</keyword>
<feature type="compositionally biased region" description="Basic residues" evidence="3">
    <location>
        <begin position="517"/>
        <end position="528"/>
    </location>
</feature>
<keyword evidence="1" id="KW-1133">Transmembrane helix</keyword>
<proteinExistence type="inferred from homology"/>
<feature type="compositionally biased region" description="Basic and acidic residues" evidence="3">
    <location>
        <begin position="418"/>
        <end position="439"/>
    </location>
</feature>
<evidence type="ECO:0000256" key="2">
    <source>
        <dbReference type="SAM" id="Coils"/>
    </source>
</evidence>
<feature type="coiled-coil region" evidence="2">
    <location>
        <begin position="10"/>
        <end position="37"/>
    </location>
</feature>
<feature type="coiled-coil region" evidence="2">
    <location>
        <begin position="109"/>
        <end position="136"/>
    </location>
</feature>
<dbReference type="InterPro" id="IPR019273">
    <property type="entry name" value="Lunapark_Znf"/>
</dbReference>
<keyword evidence="1" id="KW-0472">Membrane</keyword>
<feature type="transmembrane region" description="Helical" evidence="1">
    <location>
        <begin position="45"/>
        <end position="65"/>
    </location>
</feature>
<dbReference type="PANTHER" id="PTHR22166">
    <property type="entry name" value="ENDOPLASMIC RETICULUM JUNCTION FORMATION PROTEIN LUNAPARK"/>
    <property type="match status" value="1"/>
</dbReference>
<evidence type="ECO:0000313" key="5">
    <source>
        <dbReference type="EMBL" id="KAJ2677168.1"/>
    </source>
</evidence>
<dbReference type="OrthoDB" id="1725934at2759"/>
<keyword evidence="1" id="KW-0862">Zinc</keyword>
<evidence type="ECO:0000313" key="6">
    <source>
        <dbReference type="Proteomes" id="UP001151518"/>
    </source>
</evidence>
<feature type="transmembrane region" description="Helical" evidence="1">
    <location>
        <begin position="77"/>
        <end position="97"/>
    </location>
</feature>